<evidence type="ECO:0000259" key="1">
    <source>
        <dbReference type="Pfam" id="PF01636"/>
    </source>
</evidence>
<comment type="caution">
    <text evidence="2">The sequence shown here is derived from an EMBL/GenBank/DDBJ whole genome shotgun (WGS) entry which is preliminary data.</text>
</comment>
<dbReference type="InterPro" id="IPR051678">
    <property type="entry name" value="AGP_Transferase"/>
</dbReference>
<sequence length="276" mass="31300">MPSGSESIRAGPLVQALVVFFVKVRDQKYVRRLWKPSPGIMSASNLCIKVKPYDNMAEAHTMQFIAQQTSIPVPKVICAFTHKGKTYIVMSKIDGQMIGRGWNNRPEKSKRRILEQLQAMVAELRGIPPPDGTGVGNVNGGPFCDCRLPSKLHWGPYTSVRDFHEALANGANMDLEYENLPEGMPELFRFYRQSSNVLVFSHGDLSSLNILARGDELVGIIDWETAGWFPPYWEYTCAKYANPQNAFWADEVDHFLPAMPYELKMENTRRQYFGAF</sequence>
<organism evidence="2 3">
    <name type="scientific">Neoarthrinium moseri</name>
    <dbReference type="NCBI Taxonomy" id="1658444"/>
    <lineage>
        <taxon>Eukaryota</taxon>
        <taxon>Fungi</taxon>
        <taxon>Dikarya</taxon>
        <taxon>Ascomycota</taxon>
        <taxon>Pezizomycotina</taxon>
        <taxon>Sordariomycetes</taxon>
        <taxon>Xylariomycetidae</taxon>
        <taxon>Amphisphaeriales</taxon>
        <taxon>Apiosporaceae</taxon>
        <taxon>Neoarthrinium</taxon>
    </lineage>
</organism>
<dbReference type="EMBL" id="JAFIMR010000041">
    <property type="protein sequence ID" value="KAI1857162.1"/>
    <property type="molecule type" value="Genomic_DNA"/>
</dbReference>
<proteinExistence type="predicted"/>
<evidence type="ECO:0000313" key="2">
    <source>
        <dbReference type="EMBL" id="KAI1857162.1"/>
    </source>
</evidence>
<gene>
    <name evidence="2" type="ORF">JX265_011363</name>
</gene>
<dbReference type="Gene3D" id="3.90.1200.10">
    <property type="match status" value="1"/>
</dbReference>
<dbReference type="SUPFAM" id="SSF56112">
    <property type="entry name" value="Protein kinase-like (PK-like)"/>
    <property type="match status" value="1"/>
</dbReference>
<accession>A0A9P9WCR4</accession>
<dbReference type="PANTHER" id="PTHR21310:SF55">
    <property type="entry name" value="AMINOGLYCOSIDE PHOSPHOTRANSFERASE DOMAIN-CONTAINING PROTEIN"/>
    <property type="match status" value="1"/>
</dbReference>
<feature type="domain" description="Aminoglycoside phosphotransferase" evidence="1">
    <location>
        <begin position="56"/>
        <end position="248"/>
    </location>
</feature>
<name>A0A9P9WCR4_9PEZI</name>
<keyword evidence="3" id="KW-1185">Reference proteome</keyword>
<dbReference type="InterPro" id="IPR011009">
    <property type="entry name" value="Kinase-like_dom_sf"/>
</dbReference>
<dbReference type="Pfam" id="PF01636">
    <property type="entry name" value="APH"/>
    <property type="match status" value="1"/>
</dbReference>
<reference evidence="2" key="1">
    <citation type="submission" date="2021-03" db="EMBL/GenBank/DDBJ databases">
        <title>Revisited historic fungal species revealed as producer of novel bioactive compounds through whole genome sequencing and comparative genomics.</title>
        <authorList>
            <person name="Vignolle G.A."/>
            <person name="Hochenegger N."/>
            <person name="Mach R.L."/>
            <person name="Mach-Aigner A.R."/>
            <person name="Javad Rahimi M."/>
            <person name="Salim K.A."/>
            <person name="Chan C.M."/>
            <person name="Lim L.B.L."/>
            <person name="Cai F."/>
            <person name="Druzhinina I.S."/>
            <person name="U'Ren J.M."/>
            <person name="Derntl C."/>
        </authorList>
    </citation>
    <scope>NUCLEOTIDE SEQUENCE</scope>
    <source>
        <strain evidence="2">TUCIM 5799</strain>
    </source>
</reference>
<dbReference type="Proteomes" id="UP000829685">
    <property type="component" value="Unassembled WGS sequence"/>
</dbReference>
<evidence type="ECO:0000313" key="3">
    <source>
        <dbReference type="Proteomes" id="UP000829685"/>
    </source>
</evidence>
<dbReference type="InterPro" id="IPR002575">
    <property type="entry name" value="Aminoglycoside_PTrfase"/>
</dbReference>
<dbReference type="PANTHER" id="PTHR21310">
    <property type="entry name" value="AMINOGLYCOSIDE PHOSPHOTRANSFERASE-RELATED-RELATED"/>
    <property type="match status" value="1"/>
</dbReference>
<dbReference type="AlphaFoldDB" id="A0A9P9WCR4"/>
<protein>
    <recommendedName>
        <fullName evidence="1">Aminoglycoside phosphotransferase domain-containing protein</fullName>
    </recommendedName>
</protein>
<dbReference type="CDD" id="cd05120">
    <property type="entry name" value="APH_ChoK_like"/>
    <property type="match status" value="1"/>
</dbReference>